<evidence type="ECO:0000256" key="1">
    <source>
        <dbReference type="SAM" id="MobiDB-lite"/>
    </source>
</evidence>
<feature type="region of interest" description="Disordered" evidence="1">
    <location>
        <begin position="1"/>
        <end position="177"/>
    </location>
</feature>
<feature type="compositionally biased region" description="Basic and acidic residues" evidence="1">
    <location>
        <begin position="18"/>
        <end position="37"/>
    </location>
</feature>
<feature type="compositionally biased region" description="Low complexity" evidence="1">
    <location>
        <begin position="81"/>
        <end position="93"/>
    </location>
</feature>
<name>A0ABN9VUF9_9DINO</name>
<reference evidence="2" key="1">
    <citation type="submission" date="2023-10" db="EMBL/GenBank/DDBJ databases">
        <authorList>
            <person name="Chen Y."/>
            <person name="Shah S."/>
            <person name="Dougan E. K."/>
            <person name="Thang M."/>
            <person name="Chan C."/>
        </authorList>
    </citation>
    <scope>NUCLEOTIDE SEQUENCE [LARGE SCALE GENOMIC DNA]</scope>
</reference>
<feature type="compositionally biased region" description="Low complexity" evidence="1">
    <location>
        <begin position="1"/>
        <end position="11"/>
    </location>
</feature>
<feature type="compositionally biased region" description="Low complexity" evidence="1">
    <location>
        <begin position="122"/>
        <end position="134"/>
    </location>
</feature>
<organism evidence="2 3">
    <name type="scientific">Prorocentrum cordatum</name>
    <dbReference type="NCBI Taxonomy" id="2364126"/>
    <lineage>
        <taxon>Eukaryota</taxon>
        <taxon>Sar</taxon>
        <taxon>Alveolata</taxon>
        <taxon>Dinophyceae</taxon>
        <taxon>Prorocentrales</taxon>
        <taxon>Prorocentraceae</taxon>
        <taxon>Prorocentrum</taxon>
    </lineage>
</organism>
<evidence type="ECO:0000313" key="3">
    <source>
        <dbReference type="Proteomes" id="UP001189429"/>
    </source>
</evidence>
<sequence length="275" mass="28602">MAGRSAAAAEAPRGTRSRSAERRGPDRGEAAEERRLASDGYSYTVGDFQSFDPAPGHVPGAGGALAGARRRRGSGGGLGRAGPALGQLGPARPRGGRVVLLQGRVPRGARRAVEDRSPPRTAAAGLPQAAVAPGHGDGGRWTAATDHRGPDTVDGGHGGHERGKRPPQVLGQPPHGDTFEARLNVICRHYLQNDSIPMHFDKKDWFEEDVYGCVLMNSSDRVLEFQAAEGSQPKDGCYMLPEAPGACFCQRGAARFDAAELSEAAPDGGGAGIGA</sequence>
<accession>A0ABN9VUF9</accession>
<gene>
    <name evidence="2" type="ORF">PCOR1329_LOCUS61275</name>
</gene>
<dbReference type="Proteomes" id="UP001189429">
    <property type="component" value="Unassembled WGS sequence"/>
</dbReference>
<dbReference type="EMBL" id="CAUYUJ010017704">
    <property type="protein sequence ID" value="CAK0877132.1"/>
    <property type="molecule type" value="Genomic_DNA"/>
</dbReference>
<evidence type="ECO:0000313" key="2">
    <source>
        <dbReference type="EMBL" id="CAK0877132.1"/>
    </source>
</evidence>
<keyword evidence="3" id="KW-1185">Reference proteome</keyword>
<comment type="caution">
    <text evidence="2">The sequence shown here is derived from an EMBL/GenBank/DDBJ whole genome shotgun (WGS) entry which is preliminary data.</text>
</comment>
<proteinExistence type="predicted"/>
<protein>
    <submittedName>
        <fullName evidence="2">Uncharacterized protein</fullName>
    </submittedName>
</protein>